<dbReference type="PANTHER" id="PTHR42648">
    <property type="entry name" value="TRANSPOSASE, PUTATIVE-RELATED"/>
    <property type="match status" value="1"/>
</dbReference>
<feature type="compositionally biased region" description="Pro residues" evidence="1">
    <location>
        <begin position="1"/>
        <end position="13"/>
    </location>
</feature>
<dbReference type="InterPro" id="IPR039537">
    <property type="entry name" value="Retrotran_Ty1/copia-like"/>
</dbReference>
<proteinExistence type="predicted"/>
<accession>A0A5A7TZ46</accession>
<dbReference type="Proteomes" id="UP000321393">
    <property type="component" value="Unassembled WGS sequence"/>
</dbReference>
<dbReference type="STRING" id="1194695.A0A5A7TZ46"/>
<reference evidence="3 4" key="1">
    <citation type="submission" date="2019-08" db="EMBL/GenBank/DDBJ databases">
        <title>Draft genome sequences of two oriental melons (Cucumis melo L. var makuwa).</title>
        <authorList>
            <person name="Kwon S.-Y."/>
        </authorList>
    </citation>
    <scope>NUCLEOTIDE SEQUENCE [LARGE SCALE GENOMIC DNA]</scope>
    <source>
        <strain evidence="4">cv. SW 3</strain>
        <tissue evidence="3">Leaf</tissue>
    </source>
</reference>
<dbReference type="InterPro" id="IPR057670">
    <property type="entry name" value="SH3_retrovirus"/>
</dbReference>
<evidence type="ECO:0000256" key="1">
    <source>
        <dbReference type="SAM" id="MobiDB-lite"/>
    </source>
</evidence>
<name>A0A5A7TZ46_CUCMM</name>
<feature type="region of interest" description="Disordered" evidence="1">
    <location>
        <begin position="100"/>
        <end position="119"/>
    </location>
</feature>
<comment type="caution">
    <text evidence="3">The sequence shown here is derived from an EMBL/GenBank/DDBJ whole genome shotgun (WGS) entry which is preliminary data.</text>
</comment>
<feature type="region of interest" description="Disordered" evidence="1">
    <location>
        <begin position="1"/>
        <end position="22"/>
    </location>
</feature>
<sequence>MPPIYPMGQPSPPSAQLSGQKPFHASSWSGAWAHAPPFINLTTHPIRFYVSSPVQPSHPFGHLPPHALPITARQQPSKLLNLYSSANLSVDPLQQPFFNRNGADQHHNRSGIEAGKSSTPSGMFQSLGLISVDGMNPWILDSGATDHLTGFSKHFVSYTPVSDLNSGRTIGTVRHDFMLLHFRLGPSKVTTSLGKWWFVTFIDDHTRLTWVYLITDKSEPLRGLFTKPCVPTLLNKMEWPNKKNCQLVEVARSLMLSTSLPSYLWGDAILTVAHLINRIPSRILHLQTPLDCLKESYPSTRLVSEVPLRVFGCIAYVHNFDLNQTKFTLRAQACVFIGYPLHQCSYKCFHPLSRKYFVTMDVTFCENRPYFPVSHLQGESVSE</sequence>
<evidence type="ECO:0000313" key="3">
    <source>
        <dbReference type="EMBL" id="KAA0048248.1"/>
    </source>
</evidence>
<gene>
    <name evidence="3" type="ORF">E6C27_scaffold63G001640</name>
</gene>
<dbReference type="Pfam" id="PF25597">
    <property type="entry name" value="SH3_retrovirus"/>
    <property type="match status" value="1"/>
</dbReference>
<dbReference type="OrthoDB" id="3257332at2759"/>
<protein>
    <submittedName>
        <fullName evidence="3">Retrovirus-related Pol polyprotein from transposon TNT 1-94</fullName>
    </submittedName>
</protein>
<dbReference type="InterPro" id="IPR012337">
    <property type="entry name" value="RNaseH-like_sf"/>
</dbReference>
<organism evidence="3 4">
    <name type="scientific">Cucumis melo var. makuwa</name>
    <name type="common">Oriental melon</name>
    <dbReference type="NCBI Taxonomy" id="1194695"/>
    <lineage>
        <taxon>Eukaryota</taxon>
        <taxon>Viridiplantae</taxon>
        <taxon>Streptophyta</taxon>
        <taxon>Embryophyta</taxon>
        <taxon>Tracheophyta</taxon>
        <taxon>Spermatophyta</taxon>
        <taxon>Magnoliopsida</taxon>
        <taxon>eudicotyledons</taxon>
        <taxon>Gunneridae</taxon>
        <taxon>Pentapetalae</taxon>
        <taxon>rosids</taxon>
        <taxon>fabids</taxon>
        <taxon>Cucurbitales</taxon>
        <taxon>Cucurbitaceae</taxon>
        <taxon>Benincaseae</taxon>
        <taxon>Cucumis</taxon>
    </lineage>
</organism>
<evidence type="ECO:0000259" key="2">
    <source>
        <dbReference type="Pfam" id="PF25597"/>
    </source>
</evidence>
<dbReference type="SUPFAM" id="SSF53098">
    <property type="entry name" value="Ribonuclease H-like"/>
    <property type="match status" value="1"/>
</dbReference>
<evidence type="ECO:0000313" key="4">
    <source>
        <dbReference type="Proteomes" id="UP000321393"/>
    </source>
</evidence>
<dbReference type="EMBL" id="SSTE01012982">
    <property type="protein sequence ID" value="KAA0048248.1"/>
    <property type="molecule type" value="Genomic_DNA"/>
</dbReference>
<dbReference type="AlphaFoldDB" id="A0A5A7TZ46"/>
<dbReference type="PANTHER" id="PTHR42648:SF22">
    <property type="entry name" value="REVERSE TRANSCRIPTASE TY1_COPIA-TYPE DOMAIN-CONTAINING PROTEIN"/>
    <property type="match status" value="1"/>
</dbReference>
<feature type="domain" description="Retroviral polymerase SH3-like" evidence="2">
    <location>
        <begin position="313"/>
        <end position="372"/>
    </location>
</feature>